<proteinExistence type="inferred from homology"/>
<dbReference type="InterPro" id="IPR036388">
    <property type="entry name" value="WH-like_DNA-bd_sf"/>
</dbReference>
<comment type="function">
    <text evidence="1">Transcriptional repressor of xylose-utilizing enzymes.</text>
</comment>
<evidence type="ECO:0000313" key="5">
    <source>
        <dbReference type="Proteomes" id="UP000282311"/>
    </source>
</evidence>
<dbReference type="EMBL" id="RBAH01000001">
    <property type="protein sequence ID" value="RKN86446.1"/>
    <property type="molecule type" value="Genomic_DNA"/>
</dbReference>
<name>A0A3B0CWX1_9BACL</name>
<reference evidence="4 5" key="1">
    <citation type="journal article" date="2007" name="Int. J. Syst. Evol. Microbiol.">
        <title>Paenibacillus ginsengarvi sp. nov., isolated from soil from ginseng cultivation.</title>
        <authorList>
            <person name="Yoon M.H."/>
            <person name="Ten L.N."/>
            <person name="Im W.T."/>
        </authorList>
    </citation>
    <scope>NUCLEOTIDE SEQUENCE [LARGE SCALE GENOMIC DNA]</scope>
    <source>
        <strain evidence="4 5">KCTC 13059</strain>
    </source>
</reference>
<dbReference type="OrthoDB" id="9796533at2"/>
<dbReference type="Gene3D" id="3.30.420.40">
    <property type="match status" value="2"/>
</dbReference>
<dbReference type="InterPro" id="IPR043129">
    <property type="entry name" value="ATPase_NBD"/>
</dbReference>
<dbReference type="AlphaFoldDB" id="A0A3B0CWX1"/>
<sequence length="401" mass="44288">MPNVEDWISNRKAKPIFAEIRRRGVVSKFDLLEWSGLTSSTLTRMLEELATNGWIAESGFGESSGGRRPLLYRLKQDRGYAFGLDISRSATRLVLCDLQLEKLDSASWPMTERMTPEMLIKEVVQAVRRMAAKRGIEPDRLIGIGIGAVGPLDRTTGVMLNPLYFPAEGWHQVNLVQKLESELGIPAMLDNGANTALLAEYWAGAPQQYRHLLYVRAGVGLRSAMMSNGQLVYGAVDMEGSVGHMIIQTDGPPHPERPHVFGCLESFVSIPVLEKQAAARLKQGRRSVLADMVESPDEIDYQHLLRALSADDRLATELFTQAATYFGIGLSNLLNILHPEKVILGGPLITTNELFYQISTQVALKNTLYYPTYPVTFTRGKLSDDALAVGAAAMIVDRLTS</sequence>
<keyword evidence="5" id="KW-1185">Reference proteome</keyword>
<organism evidence="4 5">
    <name type="scientific">Paenibacillus ginsengarvi</name>
    <dbReference type="NCBI Taxonomy" id="400777"/>
    <lineage>
        <taxon>Bacteria</taxon>
        <taxon>Bacillati</taxon>
        <taxon>Bacillota</taxon>
        <taxon>Bacilli</taxon>
        <taxon>Bacillales</taxon>
        <taxon>Paenibacillaceae</taxon>
        <taxon>Paenibacillus</taxon>
    </lineage>
</organism>
<gene>
    <name evidence="4" type="ORF">D7M11_00290</name>
</gene>
<evidence type="ECO:0000256" key="2">
    <source>
        <dbReference type="ARBA" id="ARBA00006479"/>
    </source>
</evidence>
<keyword evidence="3" id="KW-0859">Xylose metabolism</keyword>
<dbReference type="RefSeq" id="WP_120745153.1">
    <property type="nucleotide sequence ID" value="NZ_RBAH01000001.1"/>
</dbReference>
<dbReference type="InterPro" id="IPR000600">
    <property type="entry name" value="ROK"/>
</dbReference>
<dbReference type="Gene3D" id="1.10.10.10">
    <property type="entry name" value="Winged helix-like DNA-binding domain superfamily/Winged helix DNA-binding domain"/>
    <property type="match status" value="1"/>
</dbReference>
<dbReference type="SUPFAM" id="SSF46785">
    <property type="entry name" value="Winged helix' DNA-binding domain"/>
    <property type="match status" value="1"/>
</dbReference>
<accession>A0A3B0CWX1</accession>
<dbReference type="GO" id="GO:0042732">
    <property type="term" value="P:D-xylose metabolic process"/>
    <property type="evidence" value="ECO:0007669"/>
    <property type="project" value="UniProtKB-KW"/>
</dbReference>
<protein>
    <submittedName>
        <fullName evidence="4">ROK family protein</fullName>
    </submittedName>
</protein>
<dbReference type="PANTHER" id="PTHR18964:SF149">
    <property type="entry name" value="BIFUNCTIONAL UDP-N-ACETYLGLUCOSAMINE 2-EPIMERASE_N-ACETYLMANNOSAMINE KINASE"/>
    <property type="match status" value="1"/>
</dbReference>
<evidence type="ECO:0000313" key="4">
    <source>
        <dbReference type="EMBL" id="RKN86446.1"/>
    </source>
</evidence>
<comment type="caution">
    <text evidence="4">The sequence shown here is derived from an EMBL/GenBank/DDBJ whole genome shotgun (WGS) entry which is preliminary data.</text>
</comment>
<dbReference type="PANTHER" id="PTHR18964">
    <property type="entry name" value="ROK (REPRESSOR, ORF, KINASE) FAMILY"/>
    <property type="match status" value="1"/>
</dbReference>
<dbReference type="Proteomes" id="UP000282311">
    <property type="component" value="Unassembled WGS sequence"/>
</dbReference>
<comment type="similarity">
    <text evidence="2">Belongs to the ROK (NagC/XylR) family.</text>
</comment>
<evidence type="ECO:0000256" key="3">
    <source>
        <dbReference type="ARBA" id="ARBA00022629"/>
    </source>
</evidence>
<keyword evidence="3" id="KW-0119">Carbohydrate metabolism</keyword>
<evidence type="ECO:0000256" key="1">
    <source>
        <dbReference type="ARBA" id="ARBA00002486"/>
    </source>
</evidence>
<dbReference type="SUPFAM" id="SSF53067">
    <property type="entry name" value="Actin-like ATPase domain"/>
    <property type="match status" value="1"/>
</dbReference>
<dbReference type="InterPro" id="IPR036390">
    <property type="entry name" value="WH_DNA-bd_sf"/>
</dbReference>
<dbReference type="Pfam" id="PF00480">
    <property type="entry name" value="ROK"/>
    <property type="match status" value="1"/>
</dbReference>